<dbReference type="PROSITE" id="PS51087">
    <property type="entry name" value="APAG"/>
    <property type="match status" value="1"/>
</dbReference>
<dbReference type="Gene3D" id="2.60.40.1470">
    <property type="entry name" value="ApaG domain"/>
    <property type="match status" value="1"/>
</dbReference>
<proteinExistence type="predicted"/>
<evidence type="ECO:0000259" key="2">
    <source>
        <dbReference type="PROSITE" id="PS51087"/>
    </source>
</evidence>
<keyword evidence="4" id="KW-1185">Reference proteome</keyword>
<feature type="domain" description="ApaG" evidence="2">
    <location>
        <begin position="228"/>
        <end position="368"/>
    </location>
</feature>
<name>A0A7G2C6R9_9TRYP</name>
<protein>
    <submittedName>
        <fullName evidence="3">ApaG domain containing protein, putative</fullName>
    </submittedName>
</protein>
<dbReference type="SUPFAM" id="SSF110069">
    <property type="entry name" value="ApaG-like"/>
    <property type="match status" value="1"/>
</dbReference>
<sequence>MPELVNAGYGNSVQAVIRSCFERPLLPGETVGSRTTAAFWAIKRLNKTAVADYLKGVELIRDQCEYPAGVETGNTNWVKLVKREDAATEGEGDDDDTQRDLYIGDAALFVEPTNGGKVRKLYRHCVVKYSGNNDFPYHWMLPPEPMYVHSDNKVVSPFPLMTDAIVGMVSTCRRLKLEQEREAAMSKLTAQGKKAQLPPIDRSALRVAFPKTKEDLIALREEIPVRNTQRTDFLEVEICSQYVCSNPNASENPEDGEPKYIFLYYIFIRNRLPYNRQKWHAHLMSHHLVLFDVDQKSTIEFAGIGVAGNTVALGPGESHVGHSGTSLCSKEGILRGTIQVNIHNETGEMRVLDIVVPPVRLSTSVEAGDPVPDNLRKAANTFVERRSEKKSVGEDWMSKDDD</sequence>
<evidence type="ECO:0000256" key="1">
    <source>
        <dbReference type="SAM" id="MobiDB-lite"/>
    </source>
</evidence>
<dbReference type="EMBL" id="LR877149">
    <property type="protein sequence ID" value="CAD2215426.1"/>
    <property type="molecule type" value="Genomic_DNA"/>
</dbReference>
<dbReference type="InterPro" id="IPR007474">
    <property type="entry name" value="ApaG_domain"/>
</dbReference>
<dbReference type="GO" id="GO:0005634">
    <property type="term" value="C:nucleus"/>
    <property type="evidence" value="ECO:0007669"/>
    <property type="project" value="TreeGrafter"/>
</dbReference>
<dbReference type="InterPro" id="IPR036767">
    <property type="entry name" value="ApaG_sf"/>
</dbReference>
<dbReference type="Pfam" id="PF04379">
    <property type="entry name" value="DUF525"/>
    <property type="match status" value="1"/>
</dbReference>
<evidence type="ECO:0000313" key="4">
    <source>
        <dbReference type="Proteomes" id="UP000515908"/>
    </source>
</evidence>
<feature type="region of interest" description="Disordered" evidence="1">
    <location>
        <begin position="382"/>
        <end position="402"/>
    </location>
</feature>
<dbReference type="GO" id="GO:0070987">
    <property type="term" value="P:error-free translesion synthesis"/>
    <property type="evidence" value="ECO:0007669"/>
    <property type="project" value="TreeGrafter"/>
</dbReference>
<dbReference type="GO" id="GO:0042645">
    <property type="term" value="C:mitochondrial nucleoid"/>
    <property type="evidence" value="ECO:0007669"/>
    <property type="project" value="TreeGrafter"/>
</dbReference>
<dbReference type="OrthoDB" id="2305498at2759"/>
<dbReference type="PANTHER" id="PTHR14289:SF16">
    <property type="entry name" value="POLYMERASE DELTA-INTERACTING PROTEIN 2"/>
    <property type="match status" value="1"/>
</dbReference>
<organism evidence="3 4">
    <name type="scientific">Angomonas deanei</name>
    <dbReference type="NCBI Taxonomy" id="59799"/>
    <lineage>
        <taxon>Eukaryota</taxon>
        <taxon>Discoba</taxon>
        <taxon>Euglenozoa</taxon>
        <taxon>Kinetoplastea</taxon>
        <taxon>Metakinetoplastina</taxon>
        <taxon>Trypanosomatida</taxon>
        <taxon>Trypanosomatidae</taxon>
        <taxon>Strigomonadinae</taxon>
        <taxon>Angomonas</taxon>
    </lineage>
</organism>
<feature type="compositionally biased region" description="Basic and acidic residues" evidence="1">
    <location>
        <begin position="383"/>
        <end position="402"/>
    </location>
</feature>
<reference evidence="3 4" key="1">
    <citation type="submission" date="2020-08" db="EMBL/GenBank/DDBJ databases">
        <authorList>
            <person name="Newling K."/>
            <person name="Davey J."/>
            <person name="Forrester S."/>
        </authorList>
    </citation>
    <scope>NUCLEOTIDE SEQUENCE [LARGE SCALE GENOMIC DNA]</scope>
    <source>
        <strain evidence="4">Crithidia deanei Carvalho (ATCC PRA-265)</strain>
    </source>
</reference>
<dbReference type="Proteomes" id="UP000515908">
    <property type="component" value="Chromosome 05"/>
</dbReference>
<gene>
    <name evidence="3" type="ORF">ADEAN_000288100</name>
</gene>
<evidence type="ECO:0000313" key="3">
    <source>
        <dbReference type="EMBL" id="CAD2215426.1"/>
    </source>
</evidence>
<dbReference type="PANTHER" id="PTHR14289">
    <property type="entry name" value="F-BOX ONLY PROTEIN 3"/>
    <property type="match status" value="1"/>
</dbReference>
<dbReference type="AlphaFoldDB" id="A0A7G2C6R9"/>
<dbReference type="VEuPathDB" id="TriTrypDB:ADEAN_000288100"/>
<accession>A0A7G2C6R9</accession>